<accession>A0ABP3A9E5</accession>
<comment type="caution">
    <text evidence="1">The sequence shown here is derived from an EMBL/GenBank/DDBJ whole genome shotgun (WGS) entry which is preliminary data.</text>
</comment>
<reference evidence="1 2" key="1">
    <citation type="submission" date="2014-01" db="EMBL/GenBank/DDBJ databases">
        <authorList>
            <person name="Dobos K."/>
            <person name="Lenaerts A."/>
            <person name="Ordway D."/>
            <person name="DeGroote M.A."/>
            <person name="Parker T."/>
            <person name="Sizemore C."/>
            <person name="Tallon L.J."/>
            <person name="Sadzewicz L.K."/>
            <person name="Sengamalay N."/>
            <person name="Fraser C.M."/>
            <person name="Hine E."/>
            <person name="Shefchek K.A."/>
            <person name="Das S.P."/>
            <person name="Tettelin H."/>
        </authorList>
    </citation>
    <scope>NUCLEOTIDE SEQUENCE [LARGE SCALE GENOMIC DNA]</scope>
    <source>
        <strain evidence="1 2">Harvey</strain>
    </source>
</reference>
<sequence length="46" mass="5017">MPALIRQCGDLLTELVPVAEQQGIDPVELIRRTAASLLDRTELLSA</sequence>
<proteinExistence type="predicted"/>
<gene>
    <name evidence="1" type="ORF">I551_7278</name>
</gene>
<name>A0ABP3A9E5_MYCUL</name>
<protein>
    <submittedName>
        <fullName evidence="1">Uncharacterized protein</fullName>
    </submittedName>
</protein>
<keyword evidence="2" id="KW-1185">Reference proteome</keyword>
<evidence type="ECO:0000313" key="2">
    <source>
        <dbReference type="Proteomes" id="UP000020681"/>
    </source>
</evidence>
<dbReference type="Proteomes" id="UP000020681">
    <property type="component" value="Unassembled WGS sequence"/>
</dbReference>
<organism evidence="1 2">
    <name type="scientific">Mycobacterium ulcerans str. Harvey</name>
    <dbReference type="NCBI Taxonomy" id="1299332"/>
    <lineage>
        <taxon>Bacteria</taxon>
        <taxon>Bacillati</taxon>
        <taxon>Actinomycetota</taxon>
        <taxon>Actinomycetes</taxon>
        <taxon>Mycobacteriales</taxon>
        <taxon>Mycobacteriaceae</taxon>
        <taxon>Mycobacterium</taxon>
        <taxon>Mycobacterium ulcerans group</taxon>
    </lineage>
</organism>
<dbReference type="EMBL" id="JAOL01000177">
    <property type="protein sequence ID" value="EUA86265.1"/>
    <property type="molecule type" value="Genomic_DNA"/>
</dbReference>
<evidence type="ECO:0000313" key="1">
    <source>
        <dbReference type="EMBL" id="EUA86265.1"/>
    </source>
</evidence>